<dbReference type="SUPFAM" id="SSF53335">
    <property type="entry name" value="S-adenosyl-L-methionine-dependent methyltransferases"/>
    <property type="match status" value="1"/>
</dbReference>
<organism evidence="4 5">
    <name type="scientific">Streptomyces diastaticus subsp. diastaticus</name>
    <dbReference type="NCBI Taxonomy" id="68040"/>
    <lineage>
        <taxon>Bacteria</taxon>
        <taxon>Bacillati</taxon>
        <taxon>Actinomycetota</taxon>
        <taxon>Actinomycetes</taxon>
        <taxon>Kitasatosporales</taxon>
        <taxon>Streptomycetaceae</taxon>
        <taxon>Streptomyces</taxon>
        <taxon>Streptomyces diastaticus group</taxon>
    </lineage>
</organism>
<dbReference type="InterPro" id="IPR029063">
    <property type="entry name" value="SAM-dependent_MTases_sf"/>
</dbReference>
<feature type="domain" description="Methyltransferase" evidence="3">
    <location>
        <begin position="112"/>
        <end position="205"/>
    </location>
</feature>
<dbReference type="Pfam" id="PF13649">
    <property type="entry name" value="Methyltransf_25"/>
    <property type="match status" value="1"/>
</dbReference>
<keyword evidence="5" id="KW-1185">Reference proteome</keyword>
<dbReference type="PANTHER" id="PTHR43861">
    <property type="entry name" value="TRANS-ACONITATE 2-METHYLTRANSFERASE-RELATED"/>
    <property type="match status" value="1"/>
</dbReference>
<evidence type="ECO:0000259" key="3">
    <source>
        <dbReference type="Pfam" id="PF13649"/>
    </source>
</evidence>
<evidence type="ECO:0000313" key="4">
    <source>
        <dbReference type="EMBL" id="GFH72798.1"/>
    </source>
</evidence>
<sequence>MTVVRTTTADCRRSRAEHAQPSAIAHASAEASTHKGKLSSDISTCPTAAGTTHTTANNAALKVRRLHPTVMAPHLDIYPNSGAGRGSFIHCLAKASALRGGRPLLLTPSKALDVGCGEGGDVIWLDEQGWSVTAVDFAQAGLERAARSATAAGVSQRITWVRADARQSLGSSDDFDLVTTHYLHPPEGQITEVVERLAAKVRPGGVLLVVGHAPLAETAHLSRELRAAMWGGPRKWPAHCHLTSRSLPPRTAVERVNVRAPRYRSTTPR</sequence>
<dbReference type="InterPro" id="IPR041698">
    <property type="entry name" value="Methyltransf_25"/>
</dbReference>
<comment type="caution">
    <text evidence="4">The sequence shown here is derived from an EMBL/GenBank/DDBJ whole genome shotgun (WGS) entry which is preliminary data.</text>
</comment>
<dbReference type="CDD" id="cd02440">
    <property type="entry name" value="AdoMet_MTases"/>
    <property type="match status" value="1"/>
</dbReference>
<accession>A0ABQ1CRM0</accession>
<dbReference type="EMBL" id="BLLN01000003">
    <property type="protein sequence ID" value="GFH72798.1"/>
    <property type="molecule type" value="Genomic_DNA"/>
</dbReference>
<dbReference type="Gene3D" id="3.40.50.150">
    <property type="entry name" value="Vaccinia Virus protein VP39"/>
    <property type="match status" value="1"/>
</dbReference>
<dbReference type="PANTHER" id="PTHR43861:SF3">
    <property type="entry name" value="PUTATIVE (AFU_ORTHOLOGUE AFUA_2G14390)-RELATED"/>
    <property type="match status" value="1"/>
</dbReference>
<evidence type="ECO:0000313" key="5">
    <source>
        <dbReference type="Proteomes" id="UP000472710"/>
    </source>
</evidence>
<evidence type="ECO:0000256" key="1">
    <source>
        <dbReference type="ARBA" id="ARBA00022679"/>
    </source>
</evidence>
<protein>
    <recommendedName>
        <fullName evidence="3">Methyltransferase domain-containing protein</fullName>
    </recommendedName>
</protein>
<evidence type="ECO:0000256" key="2">
    <source>
        <dbReference type="SAM" id="MobiDB-lite"/>
    </source>
</evidence>
<reference evidence="4 5" key="1">
    <citation type="submission" date="2020-02" db="EMBL/GenBank/DDBJ databases">
        <title>Whole genome shotgun sequence of Streptomyces diastaticus subsp. diastaticus NBRC 13412.</title>
        <authorList>
            <person name="Ichikawa N."/>
            <person name="Komaki H."/>
            <person name="Tamura T."/>
        </authorList>
    </citation>
    <scope>NUCLEOTIDE SEQUENCE [LARGE SCALE GENOMIC DNA]</scope>
    <source>
        <strain evidence="4 5">NBRC 13412</strain>
    </source>
</reference>
<feature type="region of interest" description="Disordered" evidence="2">
    <location>
        <begin position="1"/>
        <end position="39"/>
    </location>
</feature>
<dbReference type="Proteomes" id="UP000472710">
    <property type="component" value="Unassembled WGS sequence"/>
</dbReference>
<proteinExistence type="predicted"/>
<gene>
    <name evidence="4" type="ORF">Sdia_35660</name>
</gene>
<keyword evidence="1" id="KW-0808">Transferase</keyword>
<name>A0ABQ1CRM0_STRDI</name>